<dbReference type="InterPro" id="IPR041672">
    <property type="entry name" value="Bap31/Bap29_C"/>
</dbReference>
<keyword evidence="2" id="KW-0472">Membrane</keyword>
<feature type="compositionally biased region" description="Basic and acidic residues" evidence="1">
    <location>
        <begin position="149"/>
        <end position="167"/>
    </location>
</feature>
<feature type="domain" description="Bap31/Bap29 cytoplasmic coiled-coil" evidence="4">
    <location>
        <begin position="115"/>
        <end position="167"/>
    </location>
</feature>
<feature type="compositionally biased region" description="Polar residues" evidence="1">
    <location>
        <begin position="1"/>
        <end position="22"/>
    </location>
</feature>
<dbReference type="Gene3D" id="1.20.5.110">
    <property type="match status" value="1"/>
</dbReference>
<accession>A0A0D0TA76</accession>
<keyword evidence="2" id="KW-0812">Transmembrane</keyword>
<evidence type="ECO:0000313" key="5">
    <source>
        <dbReference type="EMBL" id="KIR42947.1"/>
    </source>
</evidence>
<keyword evidence="6" id="KW-1185">Reference proteome</keyword>
<name>A0A0D0TA76_9TREE</name>
<sequence>MTLYYSSPSTHNSSAPTDTPQYASASSWQNSRSSAQSMFHFLSENPVVAKIQYGLKITFIFVAVLFVDALQRMIRIAQEGATAKMKQDMADARTETNYYTALQAKTAKASGAAGENEELRNRIAELEAKERDFETLKKQASQQNAEYGRLADEHNKATGTVSDKKSD</sequence>
<keyword evidence="2" id="KW-1133">Transmembrane helix</keyword>
<feature type="region of interest" description="Disordered" evidence="1">
    <location>
        <begin position="135"/>
        <end position="167"/>
    </location>
</feature>
<organism evidence="5 6">
    <name type="scientific">Cryptococcus deuterogattii Ram5</name>
    <dbReference type="NCBI Taxonomy" id="1296110"/>
    <lineage>
        <taxon>Eukaryota</taxon>
        <taxon>Fungi</taxon>
        <taxon>Dikarya</taxon>
        <taxon>Basidiomycota</taxon>
        <taxon>Agaricomycotina</taxon>
        <taxon>Tremellomycetes</taxon>
        <taxon>Tremellales</taxon>
        <taxon>Cryptococcaceae</taxon>
        <taxon>Cryptococcus</taxon>
        <taxon>Cryptococcus gattii species complex</taxon>
    </lineage>
</organism>
<dbReference type="Pfam" id="PF18035">
    <property type="entry name" value="Bap31_Bap29_C"/>
    <property type="match status" value="1"/>
</dbReference>
<feature type="transmembrane region" description="Helical" evidence="2">
    <location>
        <begin position="51"/>
        <end position="70"/>
    </location>
</feature>
<dbReference type="Pfam" id="PF05529">
    <property type="entry name" value="Bap31"/>
    <property type="match status" value="1"/>
</dbReference>
<dbReference type="Proteomes" id="UP000053392">
    <property type="component" value="Unassembled WGS sequence"/>
</dbReference>
<dbReference type="AlphaFoldDB" id="A0A0D0TA76"/>
<dbReference type="EMBL" id="KN847897">
    <property type="protein sequence ID" value="KIR42947.1"/>
    <property type="molecule type" value="Genomic_DNA"/>
</dbReference>
<dbReference type="InterPro" id="IPR040463">
    <property type="entry name" value="BAP29/BAP31_N"/>
</dbReference>
<gene>
    <name evidence="5" type="ORF">I313_01154</name>
</gene>
<evidence type="ECO:0000256" key="1">
    <source>
        <dbReference type="SAM" id="MobiDB-lite"/>
    </source>
</evidence>
<feature type="domain" description="BAP29/BAP31 transmembrane" evidence="3">
    <location>
        <begin position="35"/>
        <end position="95"/>
    </location>
</feature>
<feature type="region of interest" description="Disordered" evidence="1">
    <location>
        <begin position="1"/>
        <end position="27"/>
    </location>
</feature>
<evidence type="ECO:0000259" key="4">
    <source>
        <dbReference type="Pfam" id="PF18035"/>
    </source>
</evidence>
<proteinExistence type="predicted"/>
<evidence type="ECO:0000259" key="3">
    <source>
        <dbReference type="Pfam" id="PF05529"/>
    </source>
</evidence>
<reference evidence="5 6" key="1">
    <citation type="submission" date="2015-01" db="EMBL/GenBank/DDBJ databases">
        <title>The Genome Sequence of Cryptococcus gattii Ram5.</title>
        <authorList>
            <consortium name="The Broad Institute Genomics Platform"/>
            <person name="Cuomo C."/>
            <person name="Litvintseva A."/>
            <person name="Chen Y."/>
            <person name="Heitman J."/>
            <person name="Sun S."/>
            <person name="Springer D."/>
            <person name="Dromer F."/>
            <person name="Young S."/>
            <person name="Zeng Q."/>
            <person name="Gargeya S."/>
            <person name="Abouelleil A."/>
            <person name="Alvarado L."/>
            <person name="Chapman S.B."/>
            <person name="Gainer-Dewar J."/>
            <person name="Goldberg J."/>
            <person name="Griggs A."/>
            <person name="Gujja S."/>
            <person name="Hansen M."/>
            <person name="Howarth C."/>
            <person name="Imamovic A."/>
            <person name="Larimer J."/>
            <person name="Murphy C."/>
            <person name="Naylor J."/>
            <person name="Pearson M."/>
            <person name="Priest M."/>
            <person name="Roberts A."/>
            <person name="Saif S."/>
            <person name="Shea T."/>
            <person name="Sykes S."/>
            <person name="Wortman J."/>
            <person name="Nusbaum C."/>
            <person name="Birren B."/>
        </authorList>
    </citation>
    <scope>NUCLEOTIDE SEQUENCE [LARGE SCALE GENOMIC DNA]</scope>
    <source>
        <strain evidence="5 6">Ram5</strain>
    </source>
</reference>
<evidence type="ECO:0000313" key="6">
    <source>
        <dbReference type="Proteomes" id="UP000053392"/>
    </source>
</evidence>
<dbReference type="OrthoDB" id="435607at2759"/>
<dbReference type="HOGENOM" id="CLU_1594455_0_0_1"/>
<protein>
    <submittedName>
        <fullName evidence="5">Endoplasmic reticulum protein</fullName>
    </submittedName>
</protein>
<evidence type="ECO:0000256" key="2">
    <source>
        <dbReference type="SAM" id="Phobius"/>
    </source>
</evidence>